<dbReference type="Proteomes" id="UP000215059">
    <property type="component" value="Unassembled WGS sequence"/>
</dbReference>
<dbReference type="PROSITE" id="PS51330">
    <property type="entry name" value="DHFR_2"/>
    <property type="match status" value="1"/>
</dbReference>
<dbReference type="PIRSF" id="PIRSF000194">
    <property type="entry name" value="DHFR"/>
    <property type="match status" value="1"/>
</dbReference>
<evidence type="ECO:0000256" key="7">
    <source>
        <dbReference type="ARBA" id="ARBA00025067"/>
    </source>
</evidence>
<evidence type="ECO:0000256" key="3">
    <source>
        <dbReference type="ARBA" id="ARBA00012856"/>
    </source>
</evidence>
<comment type="function">
    <text evidence="7 8">Key enzyme in folate metabolism. Catalyzes an essential reaction for de novo glycine and purine synthesis, and for DNA precursor synthesis.</text>
</comment>
<dbReference type="GO" id="GO:0006730">
    <property type="term" value="P:one-carbon metabolic process"/>
    <property type="evidence" value="ECO:0007669"/>
    <property type="project" value="UniProtKB-KW"/>
</dbReference>
<dbReference type="EC" id="1.5.1.3" evidence="3 8"/>
<comment type="pathway">
    <text evidence="1 8">Cofactor biosynthesis; tetrahydrofolate biosynthesis; 5,6,7,8-tetrahydrofolate from 7,8-dihydrofolate: step 1/1.</text>
</comment>
<comment type="catalytic activity">
    <reaction evidence="8">
        <text>(6S)-5,6,7,8-tetrahydrofolate + NADP(+) = 7,8-dihydrofolate + NADPH + H(+)</text>
        <dbReference type="Rhea" id="RHEA:15009"/>
        <dbReference type="ChEBI" id="CHEBI:15378"/>
        <dbReference type="ChEBI" id="CHEBI:57451"/>
        <dbReference type="ChEBI" id="CHEBI:57453"/>
        <dbReference type="ChEBI" id="CHEBI:57783"/>
        <dbReference type="ChEBI" id="CHEBI:58349"/>
        <dbReference type="EC" id="1.5.1.3"/>
    </reaction>
</comment>
<dbReference type="PANTHER" id="PTHR48069:SF3">
    <property type="entry name" value="DIHYDROFOLATE REDUCTASE"/>
    <property type="match status" value="1"/>
</dbReference>
<evidence type="ECO:0000256" key="6">
    <source>
        <dbReference type="ARBA" id="ARBA00023002"/>
    </source>
</evidence>
<dbReference type="PANTHER" id="PTHR48069">
    <property type="entry name" value="DIHYDROFOLATE REDUCTASE"/>
    <property type="match status" value="1"/>
</dbReference>
<dbReference type="GO" id="GO:0005829">
    <property type="term" value="C:cytosol"/>
    <property type="evidence" value="ECO:0007669"/>
    <property type="project" value="TreeGrafter"/>
</dbReference>
<dbReference type="Pfam" id="PF00186">
    <property type="entry name" value="DHFR_1"/>
    <property type="match status" value="1"/>
</dbReference>
<dbReference type="PROSITE" id="PS00075">
    <property type="entry name" value="DHFR_1"/>
    <property type="match status" value="1"/>
</dbReference>
<gene>
    <name evidence="11" type="ORF">CGZ90_05560</name>
</gene>
<evidence type="ECO:0000256" key="5">
    <source>
        <dbReference type="ARBA" id="ARBA00022857"/>
    </source>
</evidence>
<dbReference type="GO" id="GO:0004146">
    <property type="term" value="F:dihydrofolate reductase activity"/>
    <property type="evidence" value="ECO:0007669"/>
    <property type="project" value="UniProtKB-EC"/>
</dbReference>
<dbReference type="InterPro" id="IPR001796">
    <property type="entry name" value="DHFR_dom"/>
</dbReference>
<dbReference type="FunFam" id="3.40.430.10:FF:000001">
    <property type="entry name" value="Dihydrofolate reductase"/>
    <property type="match status" value="1"/>
</dbReference>
<dbReference type="RefSeq" id="WP_094251317.1">
    <property type="nucleotide sequence ID" value="NZ_JBHLXL010000001.1"/>
</dbReference>
<evidence type="ECO:0000313" key="11">
    <source>
        <dbReference type="EMBL" id="OYD59356.1"/>
    </source>
</evidence>
<dbReference type="GO" id="GO:0046654">
    <property type="term" value="P:tetrahydrofolate biosynthetic process"/>
    <property type="evidence" value="ECO:0007669"/>
    <property type="project" value="UniProtKB-UniPathway"/>
</dbReference>
<dbReference type="SUPFAM" id="SSF53597">
    <property type="entry name" value="Dihydrofolate reductase-like"/>
    <property type="match status" value="1"/>
</dbReference>
<feature type="domain" description="DHFR" evidence="10">
    <location>
        <begin position="2"/>
        <end position="160"/>
    </location>
</feature>
<evidence type="ECO:0000256" key="1">
    <source>
        <dbReference type="ARBA" id="ARBA00004903"/>
    </source>
</evidence>
<evidence type="ECO:0000259" key="10">
    <source>
        <dbReference type="PROSITE" id="PS51330"/>
    </source>
</evidence>
<dbReference type="InterPro" id="IPR017925">
    <property type="entry name" value="DHFR_CS"/>
</dbReference>
<comment type="caution">
    <text evidence="11">The sequence shown here is derived from an EMBL/GenBank/DDBJ whole genome shotgun (WGS) entry which is preliminary data.</text>
</comment>
<dbReference type="UniPathway" id="UPA00077">
    <property type="reaction ID" value="UER00158"/>
</dbReference>
<dbReference type="EMBL" id="NOII01000001">
    <property type="protein sequence ID" value="OYD59356.1"/>
    <property type="molecule type" value="Genomic_DNA"/>
</dbReference>
<evidence type="ECO:0000313" key="12">
    <source>
        <dbReference type="Proteomes" id="UP000215059"/>
    </source>
</evidence>
<evidence type="ECO:0000256" key="9">
    <source>
        <dbReference type="RuleBase" id="RU004474"/>
    </source>
</evidence>
<dbReference type="OrthoDB" id="9804315at2"/>
<dbReference type="GO" id="GO:0046655">
    <property type="term" value="P:folic acid metabolic process"/>
    <property type="evidence" value="ECO:0007669"/>
    <property type="project" value="TreeGrafter"/>
</dbReference>
<dbReference type="CDD" id="cd00209">
    <property type="entry name" value="DHFR"/>
    <property type="match status" value="1"/>
</dbReference>
<dbReference type="GO" id="GO:0046452">
    <property type="term" value="P:dihydrofolate metabolic process"/>
    <property type="evidence" value="ECO:0007669"/>
    <property type="project" value="TreeGrafter"/>
</dbReference>
<keyword evidence="12" id="KW-1185">Reference proteome</keyword>
<organism evidence="11 12">
    <name type="scientific">Fictibacillus aquaticus</name>
    <dbReference type="NCBI Taxonomy" id="2021314"/>
    <lineage>
        <taxon>Bacteria</taxon>
        <taxon>Bacillati</taxon>
        <taxon>Bacillota</taxon>
        <taxon>Bacilli</taxon>
        <taxon>Bacillales</taxon>
        <taxon>Fictibacillaceae</taxon>
        <taxon>Fictibacillus</taxon>
    </lineage>
</organism>
<protein>
    <recommendedName>
        <fullName evidence="3 8">Dihydrofolate reductase</fullName>
        <ecNumber evidence="3 8">1.5.1.3</ecNumber>
    </recommendedName>
</protein>
<evidence type="ECO:0000256" key="2">
    <source>
        <dbReference type="ARBA" id="ARBA00009539"/>
    </source>
</evidence>
<dbReference type="InterPro" id="IPR024072">
    <property type="entry name" value="DHFR-like_dom_sf"/>
</dbReference>
<keyword evidence="5 8" id="KW-0521">NADP</keyword>
<keyword evidence="6 8" id="KW-0560">Oxidoreductase</keyword>
<dbReference type="InterPro" id="IPR012259">
    <property type="entry name" value="DHFR"/>
</dbReference>
<dbReference type="AlphaFoldDB" id="A0A235FDC7"/>
<evidence type="ECO:0000256" key="8">
    <source>
        <dbReference type="PIRNR" id="PIRNR000194"/>
    </source>
</evidence>
<dbReference type="Gene3D" id="3.40.430.10">
    <property type="entry name" value="Dihydrofolate Reductase, subunit A"/>
    <property type="match status" value="1"/>
</dbReference>
<sequence length="165" mass="19595">MEISMIAAMGSNRVIGKDNDIPWRIPRDWEYVKKTTSGHTIILGRKNYDSIGRPLPGRRNIVMTRDMNVRIEGCEMAWSVEDIFQMCAEEEEIFIFGGEEIYKLFMTYAEKLYITKIHHAFKGDTFFPEWEENEWEEVSVEKGITDQHNPYSYTFHIFVRKVIWK</sequence>
<keyword evidence="4 8" id="KW-0554">One-carbon metabolism</keyword>
<proteinExistence type="inferred from homology"/>
<dbReference type="GO" id="GO:0070401">
    <property type="term" value="F:NADP+ binding"/>
    <property type="evidence" value="ECO:0007669"/>
    <property type="project" value="UniProtKB-ARBA"/>
</dbReference>
<name>A0A235FDC7_9BACL</name>
<evidence type="ECO:0000256" key="4">
    <source>
        <dbReference type="ARBA" id="ARBA00022563"/>
    </source>
</evidence>
<accession>A0A235FDC7</accession>
<comment type="similarity">
    <text evidence="2 8 9">Belongs to the dihydrofolate reductase family.</text>
</comment>
<reference evidence="11 12" key="1">
    <citation type="submission" date="2017-07" db="EMBL/GenBank/DDBJ databases">
        <title>Fictibacillus sp. nov. GDSW-R2A3 Genome sequencing and assembly.</title>
        <authorList>
            <person name="Mayilraj S."/>
        </authorList>
    </citation>
    <scope>NUCLEOTIDE SEQUENCE [LARGE SCALE GENOMIC DNA]</scope>
    <source>
        <strain evidence="11 12">GDSW-R2A3</strain>
    </source>
</reference>
<dbReference type="PRINTS" id="PR00070">
    <property type="entry name" value="DHFR"/>
</dbReference>